<protein>
    <recommendedName>
        <fullName evidence="4">DUF5313 domain-containing protein</fullName>
    </recommendedName>
</protein>
<name>G7GQM4_9ACTN</name>
<keyword evidence="1" id="KW-1133">Transmembrane helix</keyword>
<dbReference type="Pfam" id="PF17240">
    <property type="entry name" value="DUF5313"/>
    <property type="match status" value="1"/>
</dbReference>
<proteinExistence type="predicted"/>
<feature type="transmembrane region" description="Helical" evidence="1">
    <location>
        <begin position="51"/>
        <end position="68"/>
    </location>
</feature>
<keyword evidence="1" id="KW-0812">Transmembrane</keyword>
<comment type="caution">
    <text evidence="2">The sequence shown here is derived from an EMBL/GenBank/DDBJ whole genome shotgun (WGS) entry which is preliminary data.</text>
</comment>
<reference evidence="2 3" key="1">
    <citation type="submission" date="2011-11" db="EMBL/GenBank/DDBJ databases">
        <title>Whole genome shotgun sequence of Gordonia amarae NBRC 15530.</title>
        <authorList>
            <person name="Takarada H."/>
            <person name="Hosoyama A."/>
            <person name="Tsuchikane K."/>
            <person name="Katsumata H."/>
            <person name="Yamazaki S."/>
            <person name="Fujita N."/>
        </authorList>
    </citation>
    <scope>NUCLEOTIDE SEQUENCE [LARGE SCALE GENOMIC DNA]</scope>
    <source>
        <strain evidence="2 3">NBRC 15530</strain>
    </source>
</reference>
<dbReference type="Proteomes" id="UP000006023">
    <property type="component" value="Unassembled WGS sequence"/>
</dbReference>
<keyword evidence="1" id="KW-0472">Membrane</keyword>
<evidence type="ECO:0008006" key="4">
    <source>
        <dbReference type="Google" id="ProtNLM"/>
    </source>
</evidence>
<evidence type="ECO:0000313" key="3">
    <source>
        <dbReference type="Proteomes" id="UP000006023"/>
    </source>
</evidence>
<evidence type="ECO:0000313" key="2">
    <source>
        <dbReference type="EMBL" id="GAB05899.1"/>
    </source>
</evidence>
<evidence type="ECO:0000256" key="1">
    <source>
        <dbReference type="SAM" id="Phobius"/>
    </source>
</evidence>
<gene>
    <name evidence="2" type="ORF">GOAMR_45_00990</name>
</gene>
<keyword evidence="3" id="KW-1185">Reference proteome</keyword>
<dbReference type="InterPro" id="IPR035197">
    <property type="entry name" value="DUF5313"/>
</dbReference>
<dbReference type="EMBL" id="BAED01000045">
    <property type="protein sequence ID" value="GAB05899.1"/>
    <property type="molecule type" value="Genomic_DNA"/>
</dbReference>
<dbReference type="eggNOG" id="ENOG503009S">
    <property type="taxonomic scope" value="Bacteria"/>
</dbReference>
<dbReference type="AlphaFoldDB" id="G7GQM4"/>
<feature type="transmembrane region" description="Helical" evidence="1">
    <location>
        <begin position="74"/>
        <end position="94"/>
    </location>
</feature>
<organism evidence="2 3">
    <name type="scientific">Gordonia amarae NBRC 15530</name>
    <dbReference type="NCBI Taxonomy" id="1075090"/>
    <lineage>
        <taxon>Bacteria</taxon>
        <taxon>Bacillati</taxon>
        <taxon>Actinomycetota</taxon>
        <taxon>Actinomycetes</taxon>
        <taxon>Mycobacteriales</taxon>
        <taxon>Gordoniaceae</taxon>
        <taxon>Gordonia</taxon>
    </lineage>
</organism>
<accession>G7GQM4</accession>
<dbReference type="STRING" id="1075090.GOAMR_45_00990"/>
<sequence>MFSGRAIMGGMSATQPSLIQRVKYLLGRPLPDGMREWVRNDVVGPGNARRYFIRGILPLIPILIAFAFVPGPLIIRLCMMLLLLLPLIYFQFALMRVYRRHLLHSNGLDPDLVNESRDRRKADTRSEYENIYRRD</sequence>